<reference evidence="6" key="1">
    <citation type="submission" date="2020-02" db="EMBL/GenBank/DDBJ databases">
        <authorList>
            <person name="Meier V. D."/>
        </authorList>
    </citation>
    <scope>NUCLEOTIDE SEQUENCE</scope>
    <source>
        <strain evidence="6">AVDCRST_MAG15</strain>
    </source>
</reference>
<dbReference type="CDD" id="cd08503">
    <property type="entry name" value="PBP2_NikA_DppA_OppA_like_17"/>
    <property type="match status" value="1"/>
</dbReference>
<dbReference type="PANTHER" id="PTHR30290">
    <property type="entry name" value="PERIPLASMIC BINDING COMPONENT OF ABC TRANSPORTER"/>
    <property type="match status" value="1"/>
</dbReference>
<dbReference type="PANTHER" id="PTHR30290:SF10">
    <property type="entry name" value="PERIPLASMIC OLIGOPEPTIDE-BINDING PROTEIN-RELATED"/>
    <property type="match status" value="1"/>
</dbReference>
<dbReference type="GO" id="GO:0030288">
    <property type="term" value="C:outer membrane-bounded periplasmic space"/>
    <property type="evidence" value="ECO:0007669"/>
    <property type="project" value="UniProtKB-ARBA"/>
</dbReference>
<dbReference type="GO" id="GO:0015833">
    <property type="term" value="P:peptide transport"/>
    <property type="evidence" value="ECO:0007669"/>
    <property type="project" value="TreeGrafter"/>
</dbReference>
<proteinExistence type="inferred from homology"/>
<evidence type="ECO:0000259" key="5">
    <source>
        <dbReference type="Pfam" id="PF00496"/>
    </source>
</evidence>
<accession>A0A6J4Q4Z9</accession>
<dbReference type="Gene3D" id="3.40.190.10">
    <property type="entry name" value="Periplasmic binding protein-like II"/>
    <property type="match status" value="1"/>
</dbReference>
<comment type="subcellular location">
    <subcellularLocation>
        <location evidence="1">Periplasm</location>
    </subcellularLocation>
</comment>
<organism evidence="6">
    <name type="scientific">uncultured Rubellimicrobium sp</name>
    <dbReference type="NCBI Taxonomy" id="543078"/>
    <lineage>
        <taxon>Bacteria</taxon>
        <taxon>Pseudomonadati</taxon>
        <taxon>Pseudomonadota</taxon>
        <taxon>Alphaproteobacteria</taxon>
        <taxon>Rhodobacterales</taxon>
        <taxon>Roseobacteraceae</taxon>
        <taxon>Rubellimicrobium</taxon>
        <taxon>environmental samples</taxon>
    </lineage>
</organism>
<dbReference type="SUPFAM" id="SSF53850">
    <property type="entry name" value="Periplasmic binding protein-like II"/>
    <property type="match status" value="1"/>
</dbReference>
<dbReference type="PROSITE" id="PS51318">
    <property type="entry name" value="TAT"/>
    <property type="match status" value="1"/>
</dbReference>
<dbReference type="InterPro" id="IPR039424">
    <property type="entry name" value="SBP_5"/>
</dbReference>
<gene>
    <name evidence="6" type="ORF">AVDCRST_MAG15-2850</name>
</gene>
<dbReference type="PIRSF" id="PIRSF002741">
    <property type="entry name" value="MppA"/>
    <property type="match status" value="1"/>
</dbReference>
<comment type="similarity">
    <text evidence="2">Belongs to the bacterial solute-binding protein 5 family.</text>
</comment>
<protein>
    <submittedName>
        <fullName evidence="6">Oligopeptide/dipeptide ABC transporter, substrate-binding protein</fullName>
    </submittedName>
</protein>
<dbReference type="GO" id="GO:1904680">
    <property type="term" value="F:peptide transmembrane transporter activity"/>
    <property type="evidence" value="ECO:0007669"/>
    <property type="project" value="TreeGrafter"/>
</dbReference>
<dbReference type="AlphaFoldDB" id="A0A6J4Q4Z9"/>
<dbReference type="InterPro" id="IPR006311">
    <property type="entry name" value="TAT_signal"/>
</dbReference>
<evidence type="ECO:0000256" key="2">
    <source>
        <dbReference type="ARBA" id="ARBA00005695"/>
    </source>
</evidence>
<keyword evidence="4" id="KW-0732">Signal</keyword>
<evidence type="ECO:0000256" key="1">
    <source>
        <dbReference type="ARBA" id="ARBA00004418"/>
    </source>
</evidence>
<evidence type="ECO:0000313" key="6">
    <source>
        <dbReference type="EMBL" id="CAA9430572.1"/>
    </source>
</evidence>
<feature type="domain" description="Solute-binding protein family 5" evidence="5">
    <location>
        <begin position="109"/>
        <end position="455"/>
    </location>
</feature>
<evidence type="ECO:0000256" key="3">
    <source>
        <dbReference type="ARBA" id="ARBA00022448"/>
    </source>
</evidence>
<keyword evidence="3" id="KW-0813">Transport</keyword>
<name>A0A6J4Q4Z9_9RHOB</name>
<dbReference type="Pfam" id="PF00496">
    <property type="entry name" value="SBP_bac_5"/>
    <property type="match status" value="1"/>
</dbReference>
<dbReference type="InterPro" id="IPR030678">
    <property type="entry name" value="Peptide/Ni-bd"/>
</dbReference>
<sequence length="554" mass="61291">MTLHTKDLRAVHPAAIGYAQEVRSGTLSRREFLTRTTALGVSAAAAYSLIGAAPARAQEARTPVQGGTLRMSMETRAMKEPRTWDWSEHANFCRGWLEYMVEYQADGTLEGRLLESWEANADATEWTLRVRPGVKWNNGDDFTAEDVAHNIRRWADGTVEGNSMAARFDPLRDLEGTNQARPDAIEVVDPMTVVLRLSTPDIATVVNMADYPAAVVHQSYNNEDPTTVPIGTGPYLPESYETGVKGVLIRNPDHTWWGTEVIGGPYLDRIEYIDYGTDPAAVLAGAESGEIDALYQTTGDFIDIYDSLGWTKSEAITAATIAVRFNQLAEPYSNRDVRNALQMAVDNNVVLELGYNGQGVVAENHHVCPIHPEYAPGINEAPDPAAAKALLDAAGHGDTEFELISVDDQWQAATCDAVAAQLRDAGINVKRTVLPGSTFWNDWTKYPFSATEWNMRPLGVQILNLAYKSGVAWNETAFSNPDFDASLAEANAINDAEARREVMARIEQIMLDEGVLIQPYWRSLYRHTTPQVGGAEMHPTFEHHHYKWWIEPAA</sequence>
<evidence type="ECO:0000256" key="4">
    <source>
        <dbReference type="ARBA" id="ARBA00022729"/>
    </source>
</evidence>
<dbReference type="GO" id="GO:0043190">
    <property type="term" value="C:ATP-binding cassette (ABC) transporter complex"/>
    <property type="evidence" value="ECO:0007669"/>
    <property type="project" value="InterPro"/>
</dbReference>
<dbReference type="InterPro" id="IPR000914">
    <property type="entry name" value="SBP_5_dom"/>
</dbReference>
<dbReference type="EMBL" id="CADCUU010000426">
    <property type="protein sequence ID" value="CAA9430572.1"/>
    <property type="molecule type" value="Genomic_DNA"/>
</dbReference>
<dbReference type="Gene3D" id="3.10.105.10">
    <property type="entry name" value="Dipeptide-binding Protein, Domain 3"/>
    <property type="match status" value="1"/>
</dbReference>